<dbReference type="CDD" id="cd23814">
    <property type="entry name" value="UEV_AKTIP"/>
    <property type="match status" value="1"/>
</dbReference>
<evidence type="ECO:0000259" key="1">
    <source>
        <dbReference type="PROSITE" id="PS50127"/>
    </source>
</evidence>
<feature type="domain" description="UBC core" evidence="1">
    <location>
        <begin position="24"/>
        <end position="179"/>
    </location>
</feature>
<accession>A0A6G1SIS1</accession>
<gene>
    <name evidence="2" type="ORF">g.20229</name>
</gene>
<dbReference type="InterPro" id="IPR000608">
    <property type="entry name" value="UBC"/>
</dbReference>
<dbReference type="Gene3D" id="3.10.110.10">
    <property type="entry name" value="Ubiquitin Conjugating Enzyme"/>
    <property type="match status" value="1"/>
</dbReference>
<dbReference type="EMBL" id="GGYP01005101">
    <property type="protein sequence ID" value="MDE49872.1"/>
    <property type="molecule type" value="Transcribed_RNA"/>
</dbReference>
<organism evidence="2">
    <name type="scientific">Aceria tosichella</name>
    <name type="common">wheat curl mite</name>
    <dbReference type="NCBI Taxonomy" id="561515"/>
    <lineage>
        <taxon>Eukaryota</taxon>
        <taxon>Metazoa</taxon>
        <taxon>Ecdysozoa</taxon>
        <taxon>Arthropoda</taxon>
        <taxon>Chelicerata</taxon>
        <taxon>Arachnida</taxon>
        <taxon>Acari</taxon>
        <taxon>Acariformes</taxon>
        <taxon>Trombidiformes</taxon>
        <taxon>Prostigmata</taxon>
        <taxon>Eupodina</taxon>
        <taxon>Eriophyoidea</taxon>
        <taxon>Eriophyidae</taxon>
        <taxon>Eriophyinae</taxon>
        <taxon>Aceriini</taxon>
        <taxon>Aceria</taxon>
    </lineage>
</organism>
<dbReference type="SUPFAM" id="SSF54495">
    <property type="entry name" value="UBC-like"/>
    <property type="match status" value="1"/>
</dbReference>
<dbReference type="AlphaFoldDB" id="A0A6G1SIS1"/>
<proteinExistence type="predicted"/>
<evidence type="ECO:0000313" key="2">
    <source>
        <dbReference type="EMBL" id="MDE49872.1"/>
    </source>
</evidence>
<sequence length="334" mass="38582">MTHVRDQISSSSMRSSTRINCSLFTEYKLVQENILLQNERITQLYVIQSEQNPYLWFGVLFVDSGIYRGAVIRFNMYIDDSYPQCPCPKIVFEPIPYHPLVNPMTGELDTKNAFPDWDSNSRKLFELLLFVKRVIRHADEYIVQVKELILQSSAKNKEDELAPRPTRNQVINRTSSTGNALSDDLINNDNDTLRSQGNVIDNTPSCSNIGTSDGLATRQHGMNQDECRLDENLNKSFTWLHHTMAFIETYENDKAEFVRRIQEFKEKCYEQLLDRPALCGDDRNALVFTPWDMEVHEPIRTCILTGRFTQSSLFAAYHKETDSVSFIPGHSNNY</sequence>
<name>A0A6G1SIS1_9ACAR</name>
<dbReference type="Pfam" id="PF00179">
    <property type="entry name" value="UQ_con"/>
    <property type="match status" value="1"/>
</dbReference>
<dbReference type="InterPro" id="IPR016135">
    <property type="entry name" value="UBQ-conjugating_enzyme/RWD"/>
</dbReference>
<dbReference type="PROSITE" id="PS50127">
    <property type="entry name" value="UBC_2"/>
    <property type="match status" value="1"/>
</dbReference>
<protein>
    <submittedName>
        <fullName evidence="2">Protein crossbronx</fullName>
    </submittedName>
</protein>
<reference evidence="2" key="1">
    <citation type="submission" date="2018-10" db="EMBL/GenBank/DDBJ databases">
        <title>Transcriptome assembly of Aceria tosichella (Wheat curl mite) Type 2.</title>
        <authorList>
            <person name="Scully E.D."/>
            <person name="Geib S.M."/>
            <person name="Palmer N.A."/>
            <person name="Gupta A.K."/>
            <person name="Sarath G."/>
            <person name="Tatineni S."/>
        </authorList>
    </citation>
    <scope>NUCLEOTIDE SEQUENCE</scope>
    <source>
        <strain evidence="2">LincolnNE</strain>
    </source>
</reference>